<dbReference type="PANTHER" id="PTHR46953:SF1">
    <property type="entry name" value="G-PROTEIN COUPLED RECEPTOR MTH-LIKE 1-RELATED"/>
    <property type="match status" value="1"/>
</dbReference>
<dbReference type="PANTHER" id="PTHR46953">
    <property type="entry name" value="G-PROTEIN COUPLED RECEPTOR MTH-LIKE 1-RELATED"/>
    <property type="match status" value="1"/>
</dbReference>
<gene>
    <name evidence="2" type="ORF">K0M31_012562</name>
</gene>
<feature type="transmembrane region" description="Helical" evidence="1">
    <location>
        <begin position="29"/>
        <end position="49"/>
    </location>
</feature>
<dbReference type="Gene3D" id="1.20.1070.10">
    <property type="entry name" value="Rhodopsin 7-helix transmembrane proteins"/>
    <property type="match status" value="1"/>
</dbReference>
<organism evidence="2 3">
    <name type="scientific">Melipona bicolor</name>
    <dbReference type="NCBI Taxonomy" id="60889"/>
    <lineage>
        <taxon>Eukaryota</taxon>
        <taxon>Metazoa</taxon>
        <taxon>Ecdysozoa</taxon>
        <taxon>Arthropoda</taxon>
        <taxon>Hexapoda</taxon>
        <taxon>Insecta</taxon>
        <taxon>Pterygota</taxon>
        <taxon>Neoptera</taxon>
        <taxon>Endopterygota</taxon>
        <taxon>Hymenoptera</taxon>
        <taxon>Apocrita</taxon>
        <taxon>Aculeata</taxon>
        <taxon>Apoidea</taxon>
        <taxon>Anthophila</taxon>
        <taxon>Apidae</taxon>
        <taxon>Melipona</taxon>
    </lineage>
</organism>
<name>A0AA40FJT0_9HYME</name>
<protein>
    <submittedName>
        <fullName evidence="2">Uncharacterized protein</fullName>
    </submittedName>
</protein>
<dbReference type="EMBL" id="JAHYIQ010000032">
    <property type="protein sequence ID" value="KAK1120191.1"/>
    <property type="molecule type" value="Genomic_DNA"/>
</dbReference>
<comment type="caution">
    <text evidence="2">The sequence shown here is derived from an EMBL/GenBank/DDBJ whole genome shotgun (WGS) entry which is preliminary data.</text>
</comment>
<accession>A0AA40FJT0</accession>
<keyword evidence="1" id="KW-1133">Transmembrane helix</keyword>
<dbReference type="InterPro" id="IPR052808">
    <property type="entry name" value="GPCR_Mth-like"/>
</dbReference>
<evidence type="ECO:0000256" key="1">
    <source>
        <dbReference type="SAM" id="Phobius"/>
    </source>
</evidence>
<keyword evidence="1" id="KW-0472">Membrane</keyword>
<sequence>MGISCIFLFLTLIVYICLPVLQNLHGKTLMCHVSSLLTAFLCHTVIHWLSNDKLREDVTLCYILENSEESESLMVQGLVNKKDVVMHPILAAKIPDKSPMTYEVYHDEK</sequence>
<proteinExistence type="predicted"/>
<reference evidence="2" key="1">
    <citation type="submission" date="2021-10" db="EMBL/GenBank/DDBJ databases">
        <title>Melipona bicolor Genome sequencing and assembly.</title>
        <authorList>
            <person name="Araujo N.S."/>
            <person name="Arias M.C."/>
        </authorList>
    </citation>
    <scope>NUCLEOTIDE SEQUENCE</scope>
    <source>
        <strain evidence="2">USP_2M_L1-L4_2017</strain>
        <tissue evidence="2">Whole body</tissue>
    </source>
</reference>
<keyword evidence="3" id="KW-1185">Reference proteome</keyword>
<evidence type="ECO:0000313" key="2">
    <source>
        <dbReference type="EMBL" id="KAK1120191.1"/>
    </source>
</evidence>
<dbReference type="Proteomes" id="UP001177670">
    <property type="component" value="Unassembled WGS sequence"/>
</dbReference>
<keyword evidence="1" id="KW-0812">Transmembrane</keyword>
<evidence type="ECO:0000313" key="3">
    <source>
        <dbReference type="Proteomes" id="UP001177670"/>
    </source>
</evidence>
<dbReference type="AlphaFoldDB" id="A0AA40FJT0"/>